<evidence type="ECO:0000259" key="1">
    <source>
        <dbReference type="Pfam" id="PF05050"/>
    </source>
</evidence>
<name>A0A382EJN6_9ZZZZ</name>
<gene>
    <name evidence="2" type="ORF">METZ01_LOCUS203880</name>
</gene>
<dbReference type="Pfam" id="PF05050">
    <property type="entry name" value="Methyltransf_21"/>
    <property type="match status" value="1"/>
</dbReference>
<reference evidence="2" key="1">
    <citation type="submission" date="2018-05" db="EMBL/GenBank/DDBJ databases">
        <authorList>
            <person name="Lanie J.A."/>
            <person name="Ng W.-L."/>
            <person name="Kazmierczak K.M."/>
            <person name="Andrzejewski T.M."/>
            <person name="Davidsen T.M."/>
            <person name="Wayne K.J."/>
            <person name="Tettelin H."/>
            <person name="Glass J.I."/>
            <person name="Rusch D."/>
            <person name="Podicherti R."/>
            <person name="Tsui H.-C.T."/>
            <person name="Winkler M.E."/>
        </authorList>
    </citation>
    <scope>NUCLEOTIDE SEQUENCE</scope>
</reference>
<organism evidence="2">
    <name type="scientific">marine metagenome</name>
    <dbReference type="NCBI Taxonomy" id="408172"/>
    <lineage>
        <taxon>unclassified sequences</taxon>
        <taxon>metagenomes</taxon>
        <taxon>ecological metagenomes</taxon>
    </lineage>
</organism>
<protein>
    <recommendedName>
        <fullName evidence="1">Methyltransferase FkbM domain-containing protein</fullName>
    </recommendedName>
</protein>
<feature type="non-terminal residue" evidence="2">
    <location>
        <position position="265"/>
    </location>
</feature>
<dbReference type="SUPFAM" id="SSF53335">
    <property type="entry name" value="S-adenosyl-L-methionine-dependent methyltransferases"/>
    <property type="match status" value="1"/>
</dbReference>
<dbReference type="NCBIfam" id="TIGR01444">
    <property type="entry name" value="fkbM_fam"/>
    <property type="match status" value="1"/>
</dbReference>
<dbReference type="EMBL" id="UINC01044923">
    <property type="protein sequence ID" value="SVB51026.1"/>
    <property type="molecule type" value="Genomic_DNA"/>
</dbReference>
<dbReference type="PANTHER" id="PTHR34203">
    <property type="entry name" value="METHYLTRANSFERASE, FKBM FAMILY PROTEIN"/>
    <property type="match status" value="1"/>
</dbReference>
<proteinExistence type="predicted"/>
<dbReference type="Gene3D" id="3.40.50.150">
    <property type="entry name" value="Vaccinia Virus protein VP39"/>
    <property type="match status" value="1"/>
</dbReference>
<dbReference type="InterPro" id="IPR052514">
    <property type="entry name" value="SAM-dependent_MTase"/>
</dbReference>
<accession>A0A382EJN6</accession>
<sequence length="265" mass="29516">MVPYETPARCSLHYRAMETDVAPTLSPYRAYKMKSLRGYLRTKYLQLRLERSPVVIETPVPGTEVKVSFAVHTWVEYHNRAQISYTGEPDMVEWLENTLRPGDVLWDVGANVGAYSILAAKLCRDTRVFSFEPFIPTFSHLWENINLNEVTTQVFPFCVGLSDHTSLESLAVSDPRAGSSEHHVGQTGGKLQQGVIAARGDDLCGLLSLAVPTMLKLDIDGLEVAAMEGFGETLRMPQLRSVMIEVQESRSEDPVQRICEAAGLE</sequence>
<dbReference type="AlphaFoldDB" id="A0A382EJN6"/>
<evidence type="ECO:0000313" key="2">
    <source>
        <dbReference type="EMBL" id="SVB51026.1"/>
    </source>
</evidence>
<feature type="domain" description="Methyltransferase FkbM" evidence="1">
    <location>
        <begin position="107"/>
        <end position="252"/>
    </location>
</feature>
<dbReference type="InterPro" id="IPR006342">
    <property type="entry name" value="FkbM_mtfrase"/>
</dbReference>
<dbReference type="InterPro" id="IPR029063">
    <property type="entry name" value="SAM-dependent_MTases_sf"/>
</dbReference>
<dbReference type="PANTHER" id="PTHR34203:SF15">
    <property type="entry name" value="SLL1173 PROTEIN"/>
    <property type="match status" value="1"/>
</dbReference>